<keyword evidence="2" id="KW-1133">Transmembrane helix</keyword>
<evidence type="ECO:0000313" key="3">
    <source>
        <dbReference type="EMBL" id="MBO2010543.1"/>
    </source>
</evidence>
<evidence type="ECO:0008006" key="5">
    <source>
        <dbReference type="Google" id="ProtNLM"/>
    </source>
</evidence>
<sequence length="552" mass="59025">MWSDNDIDKAFQRLNPPEPEPTPFPLDAWLRLETELDKAVIERAVRRRLWKFFAAEVAIVAILLLGWLAWPTATAHLAESPSKPTSGANARAVDNTSLTQQRVTDQSVTIGAAKDAAAAQPNTQTTANKAASTVSPAPSAGASGLESAPYSSTAIAAAPTVNHAASTPEMPFAGTTGLTLNRRRRNAAESGLAFHGAVLPAGRLIKGRRSTAARSEHTRNRQHRNAPGISVAAVAQQGFGSGPVLAKNTDQHPAAGSIAVPTGAPAEAVVADAAAPGQLRREGQSPLLDQTAVLPEAIANEGTKADAPDALAGSSSATAVAALVPITSRMPLAIPAGLPSPLAPIAVVPADLPAPVRQPRFYIGLVAAPDLTTVKFVDVERPKLNIGVVLEYRLTNRLRVSTGLLRANKQYVARREDYDWGAYPKAATRNFTWVDGACTVLDVPLNLRYDAVVRPQARLFGSVGLSSFFMQRERYMYDYTEYNTPYVWDRTYVNENQHLFSVLNLSFGYEHRLGTHWSLQAEPYLKVPLAGVGVGKVQLTSGGVFFGAKYGF</sequence>
<name>A0ABS3QH17_9BACT</name>
<keyword evidence="2" id="KW-0812">Transmembrane</keyword>
<dbReference type="EMBL" id="JAGETZ010000007">
    <property type="protein sequence ID" value="MBO2010543.1"/>
    <property type="molecule type" value="Genomic_DNA"/>
</dbReference>
<feature type="region of interest" description="Disordered" evidence="1">
    <location>
        <begin position="208"/>
        <end position="228"/>
    </location>
</feature>
<feature type="compositionally biased region" description="Polar residues" evidence="1">
    <location>
        <begin position="82"/>
        <end position="100"/>
    </location>
</feature>
<dbReference type="RefSeq" id="WP_208176173.1">
    <property type="nucleotide sequence ID" value="NZ_JAGETZ010000007.1"/>
</dbReference>
<evidence type="ECO:0000256" key="1">
    <source>
        <dbReference type="SAM" id="MobiDB-lite"/>
    </source>
</evidence>
<gene>
    <name evidence="3" type="ORF">J4E00_15890</name>
</gene>
<evidence type="ECO:0000256" key="2">
    <source>
        <dbReference type="SAM" id="Phobius"/>
    </source>
</evidence>
<feature type="region of interest" description="Disordered" evidence="1">
    <location>
        <begin position="114"/>
        <end position="146"/>
    </location>
</feature>
<evidence type="ECO:0000313" key="4">
    <source>
        <dbReference type="Proteomes" id="UP000664369"/>
    </source>
</evidence>
<feature type="compositionally biased region" description="Low complexity" evidence="1">
    <location>
        <begin position="116"/>
        <end position="131"/>
    </location>
</feature>
<proteinExistence type="predicted"/>
<protein>
    <recommendedName>
        <fullName evidence="5">Outer membrane protein beta-barrel domain-containing protein</fullName>
    </recommendedName>
</protein>
<organism evidence="3 4">
    <name type="scientific">Hymenobacter negativus</name>
    <dbReference type="NCBI Taxonomy" id="2795026"/>
    <lineage>
        <taxon>Bacteria</taxon>
        <taxon>Pseudomonadati</taxon>
        <taxon>Bacteroidota</taxon>
        <taxon>Cytophagia</taxon>
        <taxon>Cytophagales</taxon>
        <taxon>Hymenobacteraceae</taxon>
        <taxon>Hymenobacter</taxon>
    </lineage>
</organism>
<accession>A0ABS3QH17</accession>
<dbReference type="Proteomes" id="UP000664369">
    <property type="component" value="Unassembled WGS sequence"/>
</dbReference>
<feature type="region of interest" description="Disordered" evidence="1">
    <location>
        <begin position="78"/>
        <end position="100"/>
    </location>
</feature>
<keyword evidence="2" id="KW-0472">Membrane</keyword>
<keyword evidence="4" id="KW-1185">Reference proteome</keyword>
<feature type="transmembrane region" description="Helical" evidence="2">
    <location>
        <begin position="52"/>
        <end position="70"/>
    </location>
</feature>
<comment type="caution">
    <text evidence="3">The sequence shown here is derived from an EMBL/GenBank/DDBJ whole genome shotgun (WGS) entry which is preliminary data.</text>
</comment>
<reference evidence="3 4" key="1">
    <citation type="submission" date="2021-03" db="EMBL/GenBank/DDBJ databases">
        <authorList>
            <person name="Kim M.K."/>
        </authorList>
    </citation>
    <scope>NUCLEOTIDE SEQUENCE [LARGE SCALE GENOMIC DNA]</scope>
    <source>
        <strain evidence="3 4">BT442</strain>
    </source>
</reference>